<sequence length="35" mass="3919">MRAGRGRTGRCRRTRQRHGGATTRASRLTTPSPPR</sequence>
<evidence type="ECO:0000256" key="1">
    <source>
        <dbReference type="SAM" id="MobiDB-lite"/>
    </source>
</evidence>
<gene>
    <name evidence="2" type="ORF">Rrhod_4434</name>
</gene>
<feature type="compositionally biased region" description="Polar residues" evidence="1">
    <location>
        <begin position="23"/>
        <end position="35"/>
    </location>
</feature>
<protein>
    <submittedName>
        <fullName evidence="2">Uncharacterized protein</fullName>
    </submittedName>
</protein>
<feature type="region of interest" description="Disordered" evidence="1">
    <location>
        <begin position="1"/>
        <end position="35"/>
    </location>
</feature>
<comment type="caution">
    <text evidence="2">The sequence shown here is derived from an EMBL/GenBank/DDBJ whole genome shotgun (WGS) entry which is preliminary data.</text>
</comment>
<dbReference type="Proteomes" id="UP000013525">
    <property type="component" value="Unassembled WGS sequence"/>
</dbReference>
<accession>R7WGR8</accession>
<evidence type="ECO:0000313" key="2">
    <source>
        <dbReference type="EMBL" id="EOM74290.1"/>
    </source>
</evidence>
<feature type="compositionally biased region" description="Basic residues" evidence="1">
    <location>
        <begin position="1"/>
        <end position="18"/>
    </location>
</feature>
<name>R7WGR8_9NOCA</name>
<dbReference type="EMBL" id="APMY01000133">
    <property type="protein sequence ID" value="EOM74290.1"/>
    <property type="molecule type" value="Genomic_DNA"/>
</dbReference>
<evidence type="ECO:0000313" key="3">
    <source>
        <dbReference type="Proteomes" id="UP000013525"/>
    </source>
</evidence>
<organism evidence="2 3">
    <name type="scientific">Rhodococcus rhodnii LMG 5362</name>
    <dbReference type="NCBI Taxonomy" id="1273125"/>
    <lineage>
        <taxon>Bacteria</taxon>
        <taxon>Bacillati</taxon>
        <taxon>Actinomycetota</taxon>
        <taxon>Actinomycetes</taxon>
        <taxon>Mycobacteriales</taxon>
        <taxon>Nocardiaceae</taxon>
        <taxon>Rhodococcus</taxon>
    </lineage>
</organism>
<proteinExistence type="predicted"/>
<dbReference type="AlphaFoldDB" id="R7WGR8"/>
<reference evidence="2 3" key="1">
    <citation type="journal article" date="2013" name="Genome Announc.">
        <title>Draft Genome Sequence of Rhodococcus rhodnii Strain LMG5362, a Symbiont of Rhodnius prolixus (Hemiptera, Reduviidae, Triatominae), the Principle Vector of Trypanosoma cruzi.</title>
        <authorList>
            <person name="Pachebat J.A."/>
            <person name="van Keulen G."/>
            <person name="Whitten M.M."/>
            <person name="Girdwood S."/>
            <person name="Del Sol R."/>
            <person name="Dyson P.J."/>
            <person name="Facey P.D."/>
        </authorList>
    </citation>
    <scope>NUCLEOTIDE SEQUENCE [LARGE SCALE GENOMIC DNA]</scope>
    <source>
        <strain evidence="2 3">LMG 5362</strain>
    </source>
</reference>
<keyword evidence="3" id="KW-1185">Reference proteome</keyword>